<proteinExistence type="predicted"/>
<keyword evidence="1" id="KW-0472">Membrane</keyword>
<comment type="caution">
    <text evidence="2">The sequence shown here is derived from an EMBL/GenBank/DDBJ whole genome shotgun (WGS) entry which is preliminary data.</text>
</comment>
<evidence type="ECO:0000313" key="3">
    <source>
        <dbReference type="Proteomes" id="UP000590511"/>
    </source>
</evidence>
<accession>A0A7W7MJ63</accession>
<sequence>MRTTGSDARPVSRFGGPKARAWIADTFVRGLTGLPLALASVPMALTGNADRAARTQVRMAARFPGTVDGFTMGGRRPSTTMRRVLGHSMLVAIPATLAFAAVAIQLFTVWSGYLYPVRPDTIAAIGHPFTPDTEVLSGAWGGPTLMGAWAVHSCIAFCMQAICGALLVGLCKVQNAMTRRLAAVA</sequence>
<gene>
    <name evidence="2" type="ORF">BJ964_006294</name>
</gene>
<evidence type="ECO:0000313" key="2">
    <source>
        <dbReference type="EMBL" id="MBB4752133.1"/>
    </source>
</evidence>
<feature type="transmembrane region" description="Helical" evidence="1">
    <location>
        <begin position="84"/>
        <end position="110"/>
    </location>
</feature>
<organism evidence="2 3">
    <name type="scientific">Actinoplanes lobatus</name>
    <dbReference type="NCBI Taxonomy" id="113568"/>
    <lineage>
        <taxon>Bacteria</taxon>
        <taxon>Bacillati</taxon>
        <taxon>Actinomycetota</taxon>
        <taxon>Actinomycetes</taxon>
        <taxon>Micromonosporales</taxon>
        <taxon>Micromonosporaceae</taxon>
        <taxon>Actinoplanes</taxon>
    </lineage>
</organism>
<keyword evidence="1" id="KW-1133">Transmembrane helix</keyword>
<dbReference type="RefSeq" id="WP_188124050.1">
    <property type="nucleotide sequence ID" value="NZ_BOMP01000118.1"/>
</dbReference>
<evidence type="ECO:0000256" key="1">
    <source>
        <dbReference type="SAM" id="Phobius"/>
    </source>
</evidence>
<name>A0A7W7MJ63_9ACTN</name>
<dbReference type="Proteomes" id="UP000590511">
    <property type="component" value="Unassembled WGS sequence"/>
</dbReference>
<feature type="transmembrane region" description="Helical" evidence="1">
    <location>
        <begin position="149"/>
        <end position="171"/>
    </location>
</feature>
<dbReference type="EMBL" id="JACHNC010000001">
    <property type="protein sequence ID" value="MBB4752133.1"/>
    <property type="molecule type" value="Genomic_DNA"/>
</dbReference>
<reference evidence="2 3" key="1">
    <citation type="submission" date="2020-08" db="EMBL/GenBank/DDBJ databases">
        <title>Sequencing the genomes of 1000 actinobacteria strains.</title>
        <authorList>
            <person name="Klenk H.-P."/>
        </authorList>
    </citation>
    <scope>NUCLEOTIDE SEQUENCE [LARGE SCALE GENOMIC DNA]</scope>
    <source>
        <strain evidence="2 3">DSM 43150</strain>
    </source>
</reference>
<protein>
    <submittedName>
        <fullName evidence="2">Uncharacterized protein</fullName>
    </submittedName>
</protein>
<dbReference type="AlphaFoldDB" id="A0A7W7MJ63"/>
<keyword evidence="1" id="KW-0812">Transmembrane</keyword>